<comment type="similarity">
    <text evidence="1">Belongs to the RutC family.</text>
</comment>
<reference evidence="3" key="1">
    <citation type="submission" date="2016-05" db="EMBL/GenBank/DDBJ databases">
        <title>Draft genome of Corynebacterium afermentans subsp. afermentans LCDC 88199T.</title>
        <authorList>
            <person name="Bernier A.-M."/>
            <person name="Bernard K."/>
        </authorList>
    </citation>
    <scope>NUCLEOTIDE SEQUENCE [LARGE SCALE GENOMIC DNA]</scope>
    <source>
        <strain evidence="3">NML04-0072</strain>
    </source>
</reference>
<accession>A0A1A9RK02</accession>
<sequence>MPLHHHLPAARYSEAVVANGFVFLSGQVPTNPEADIEAQTADVLAQIDRILADCGSDKAHICEAVIYLPDMADYAGMNRVWDAWVAPGKAPARACVQAALADAGWKVEIKITALQRTA</sequence>
<dbReference type="CDD" id="cd06150">
    <property type="entry name" value="YjgF_YER057c_UK114_like_2"/>
    <property type="match status" value="1"/>
</dbReference>
<evidence type="ECO:0000256" key="1">
    <source>
        <dbReference type="ARBA" id="ARBA00010552"/>
    </source>
</evidence>
<evidence type="ECO:0008006" key="4">
    <source>
        <dbReference type="Google" id="ProtNLM"/>
    </source>
</evidence>
<evidence type="ECO:0000313" key="3">
    <source>
        <dbReference type="Proteomes" id="UP000077589"/>
    </source>
</evidence>
<dbReference type="InterPro" id="IPR035959">
    <property type="entry name" value="RutC-like_sf"/>
</dbReference>
<proteinExistence type="inferred from homology"/>
<dbReference type="Pfam" id="PF01042">
    <property type="entry name" value="Ribonuc_L-PSP"/>
    <property type="match status" value="1"/>
</dbReference>
<dbReference type="OrthoDB" id="6899345at2"/>
<dbReference type="PANTHER" id="PTHR47328">
    <property type="match status" value="1"/>
</dbReference>
<dbReference type="EMBL" id="LXSG01000026">
    <property type="protein sequence ID" value="OAM20023.1"/>
    <property type="molecule type" value="Genomic_DNA"/>
</dbReference>
<organism evidence="2 3">
    <name type="scientific">Eikenella corrodens</name>
    <dbReference type="NCBI Taxonomy" id="539"/>
    <lineage>
        <taxon>Bacteria</taxon>
        <taxon>Pseudomonadati</taxon>
        <taxon>Pseudomonadota</taxon>
        <taxon>Betaproteobacteria</taxon>
        <taxon>Neisseriales</taxon>
        <taxon>Neisseriaceae</taxon>
        <taxon>Eikenella</taxon>
    </lineage>
</organism>
<dbReference type="AlphaFoldDB" id="A0A1A9RK02"/>
<name>A0A1A9RK02_EIKCO</name>
<gene>
    <name evidence="2" type="ORF">A7P90_04380</name>
</gene>
<dbReference type="STRING" id="539.A7P85_02190"/>
<dbReference type="InterPro" id="IPR006175">
    <property type="entry name" value="YjgF/YER057c/UK114"/>
</dbReference>
<dbReference type="InterPro" id="IPR035709">
    <property type="entry name" value="YoaB-like"/>
</dbReference>
<evidence type="ECO:0000313" key="2">
    <source>
        <dbReference type="EMBL" id="OAM20023.1"/>
    </source>
</evidence>
<comment type="caution">
    <text evidence="2">The sequence shown here is derived from an EMBL/GenBank/DDBJ whole genome shotgun (WGS) entry which is preliminary data.</text>
</comment>
<protein>
    <recommendedName>
        <fullName evidence="4">RidA family protein</fullName>
    </recommendedName>
</protein>
<dbReference type="PANTHER" id="PTHR47328:SF1">
    <property type="entry name" value="RUTC FAMILY PROTEIN YOAB"/>
    <property type="match status" value="1"/>
</dbReference>
<dbReference type="SUPFAM" id="SSF55298">
    <property type="entry name" value="YjgF-like"/>
    <property type="match status" value="1"/>
</dbReference>
<dbReference type="PROSITE" id="PS01094">
    <property type="entry name" value="UPF0076"/>
    <property type="match status" value="1"/>
</dbReference>
<dbReference type="Proteomes" id="UP000077589">
    <property type="component" value="Unassembled WGS sequence"/>
</dbReference>
<dbReference type="InterPro" id="IPR019897">
    <property type="entry name" value="RidA_CS"/>
</dbReference>
<dbReference type="RefSeq" id="WP_064087568.1">
    <property type="nucleotide sequence ID" value="NZ_LXSG01000026.1"/>
</dbReference>
<dbReference type="Gene3D" id="3.30.1330.40">
    <property type="entry name" value="RutC-like"/>
    <property type="match status" value="1"/>
</dbReference>